<name>A0AA39W9X4_9PEZI</name>
<proteinExistence type="predicted"/>
<sequence length="646" mass="72437">MSGIFGDGFSKETAGWKPDPSHRGTYNILSTCFVTLGLCIWTAIHLNIPEYRGSWRRQVWRKIGWMLLGFIAPELVAFTAFQQYRTARSLTDSMKFHFPVETGGRSKRSEAGSSTRWWKAQGGNASPDVEGTFTSTTPTIDKRKHQWTMIHSYFAVMGGFAVQVVDEDLNFFPTTGDGKGRHKRLSLSPGALLYLEEQLPGFVPDLSQSFIEDKSKGSILAKSIVCFQAIWFCIQCLSRVSQGLAISLLELNTFGHAICTVLIYSLWWSKPLDIEEPEVITINPADDKLNMIIAHMCTVSELDPHPPYREDRTRFHLTLDKISAIRQKKAYTGVSFIFRKTAEAFDRVWASLVSDRQPSVDLYLTISLFSTLSPSTLITSPLFTTVPLIIHFSKPYSGKFTSRILAATITPGIDLHTLGPVPLRPNISISPLDLRRWTFSHLSHNHRHRCVPRNSLSPRLRNFPRFTGVSNEWPLYIGLGLSGFIYGGLHCLAWSAEFPTHAEKVLWRLSSVTVASTGGLVALIFTWELFSPFWRGDPLSGFWFAASFLLFGAGVLERWYKSMSGRGVVISVVRGLMGVPLAVALYGPGVLSFVLKFLFDLVVPVLVVLYVVARVYLVVESFVNLSHLPDSAYEVPRWSLYVPHIG</sequence>
<evidence type="ECO:0000313" key="3">
    <source>
        <dbReference type="Proteomes" id="UP001175000"/>
    </source>
</evidence>
<gene>
    <name evidence="2" type="ORF">B0T14DRAFT_313788</name>
</gene>
<feature type="transmembrane region" description="Helical" evidence="1">
    <location>
        <begin position="539"/>
        <end position="556"/>
    </location>
</feature>
<evidence type="ECO:0000313" key="2">
    <source>
        <dbReference type="EMBL" id="KAK0610752.1"/>
    </source>
</evidence>
<feature type="transmembrane region" description="Helical" evidence="1">
    <location>
        <begin position="26"/>
        <end position="44"/>
    </location>
</feature>
<dbReference type="AlphaFoldDB" id="A0AA39W9X4"/>
<feature type="transmembrane region" description="Helical" evidence="1">
    <location>
        <begin position="568"/>
        <end position="587"/>
    </location>
</feature>
<reference evidence="2" key="1">
    <citation type="submission" date="2023-06" db="EMBL/GenBank/DDBJ databases">
        <title>Genome-scale phylogeny and comparative genomics of the fungal order Sordariales.</title>
        <authorList>
            <consortium name="Lawrence Berkeley National Laboratory"/>
            <person name="Hensen N."/>
            <person name="Bonometti L."/>
            <person name="Westerberg I."/>
            <person name="Brannstrom I.O."/>
            <person name="Guillou S."/>
            <person name="Cros-Aarteil S."/>
            <person name="Calhoun S."/>
            <person name="Haridas S."/>
            <person name="Kuo A."/>
            <person name="Mondo S."/>
            <person name="Pangilinan J."/>
            <person name="Riley R."/>
            <person name="Labutti K."/>
            <person name="Andreopoulos B."/>
            <person name="Lipzen A."/>
            <person name="Chen C."/>
            <person name="Yanf M."/>
            <person name="Daum C."/>
            <person name="Ng V."/>
            <person name="Clum A."/>
            <person name="Steindorff A."/>
            <person name="Ohm R."/>
            <person name="Martin F."/>
            <person name="Silar P."/>
            <person name="Natvig D."/>
            <person name="Lalanne C."/>
            <person name="Gautier V."/>
            <person name="Ament-Velasquez S.L."/>
            <person name="Kruys A."/>
            <person name="Hutchinson M.I."/>
            <person name="Powell A.J."/>
            <person name="Barry K."/>
            <person name="Miller A.N."/>
            <person name="Grigoriev I.V."/>
            <person name="Debuchy R."/>
            <person name="Gladieux P."/>
            <person name="Thoren M.H."/>
            <person name="Johannesson H."/>
        </authorList>
    </citation>
    <scope>NUCLEOTIDE SEQUENCE</scope>
    <source>
        <strain evidence="2">CBS 606.72</strain>
    </source>
</reference>
<dbReference type="EMBL" id="JAULSU010000007">
    <property type="protein sequence ID" value="KAK0610752.1"/>
    <property type="molecule type" value="Genomic_DNA"/>
</dbReference>
<dbReference type="PANTHER" id="PTHR35043:SF9">
    <property type="match status" value="1"/>
</dbReference>
<organism evidence="2 3">
    <name type="scientific">Immersiella caudata</name>
    <dbReference type="NCBI Taxonomy" id="314043"/>
    <lineage>
        <taxon>Eukaryota</taxon>
        <taxon>Fungi</taxon>
        <taxon>Dikarya</taxon>
        <taxon>Ascomycota</taxon>
        <taxon>Pezizomycotina</taxon>
        <taxon>Sordariomycetes</taxon>
        <taxon>Sordariomycetidae</taxon>
        <taxon>Sordariales</taxon>
        <taxon>Lasiosphaeriaceae</taxon>
        <taxon>Immersiella</taxon>
    </lineage>
</organism>
<protein>
    <submittedName>
        <fullName evidence="2">Uncharacterized protein</fullName>
    </submittedName>
</protein>
<dbReference type="PANTHER" id="PTHR35043">
    <property type="entry name" value="TRANSCRIPTION FACTOR DOMAIN-CONTAINING PROTEIN"/>
    <property type="match status" value="1"/>
</dbReference>
<keyword evidence="3" id="KW-1185">Reference proteome</keyword>
<feature type="transmembrane region" description="Helical" evidence="1">
    <location>
        <begin position="593"/>
        <end position="617"/>
    </location>
</feature>
<keyword evidence="1" id="KW-0812">Transmembrane</keyword>
<evidence type="ECO:0000256" key="1">
    <source>
        <dbReference type="SAM" id="Phobius"/>
    </source>
</evidence>
<feature type="transmembrane region" description="Helical" evidence="1">
    <location>
        <begin position="505"/>
        <end position="527"/>
    </location>
</feature>
<keyword evidence="1" id="KW-0472">Membrane</keyword>
<feature type="transmembrane region" description="Helical" evidence="1">
    <location>
        <begin position="473"/>
        <end position="493"/>
    </location>
</feature>
<comment type="caution">
    <text evidence="2">The sequence shown here is derived from an EMBL/GenBank/DDBJ whole genome shotgun (WGS) entry which is preliminary data.</text>
</comment>
<dbReference type="Proteomes" id="UP001175000">
    <property type="component" value="Unassembled WGS sequence"/>
</dbReference>
<feature type="transmembrane region" description="Helical" evidence="1">
    <location>
        <begin position="65"/>
        <end position="84"/>
    </location>
</feature>
<keyword evidence="1" id="KW-1133">Transmembrane helix</keyword>
<accession>A0AA39W9X4</accession>